<dbReference type="NCBIfam" id="TIGR01148">
    <property type="entry name" value="mtrC"/>
    <property type="match status" value="1"/>
</dbReference>
<keyword evidence="9 19" id="KW-0489">Methyltransferase</keyword>
<feature type="transmembrane region" description="Helical" evidence="19">
    <location>
        <begin position="258"/>
        <end position="279"/>
    </location>
</feature>
<dbReference type="Proteomes" id="UP001304970">
    <property type="component" value="Chromosome"/>
</dbReference>
<feature type="transmembrane region" description="Helical" evidence="19">
    <location>
        <begin position="38"/>
        <end position="61"/>
    </location>
</feature>
<evidence type="ECO:0000313" key="20">
    <source>
        <dbReference type="EMBL" id="WNY27732.1"/>
    </source>
</evidence>
<keyword evidence="7 19" id="KW-1003">Cell membrane</keyword>
<comment type="subunit">
    <text evidence="5 19">The complex is composed of 8 subunits; MtrA, MtrB, MtrC, MtrD, MtrE, MtrF, MtrG and MtrH.</text>
</comment>
<dbReference type="Pfam" id="PF04211">
    <property type="entry name" value="MtrC"/>
    <property type="match status" value="1"/>
</dbReference>
<keyword evidence="14 19" id="KW-0484">Methanogenesis</keyword>
<evidence type="ECO:0000256" key="19">
    <source>
        <dbReference type="HAMAP-Rule" id="MF_01096"/>
    </source>
</evidence>
<evidence type="ECO:0000256" key="17">
    <source>
        <dbReference type="ARBA" id="ARBA00044880"/>
    </source>
</evidence>
<comment type="catalytic activity">
    <reaction evidence="17 19">
        <text>5-methyl-5,6,7,8-tetrahydromethanopterin + coenzyme M + 2 Na(+)(in) = 5,6,7,8-tetrahydromethanopterin + methyl-coenzyme M + 2 Na(+)(out)</text>
        <dbReference type="Rhea" id="RHEA:53492"/>
        <dbReference type="ChEBI" id="CHEBI:29101"/>
        <dbReference type="ChEBI" id="CHEBI:58103"/>
        <dbReference type="ChEBI" id="CHEBI:58116"/>
        <dbReference type="ChEBI" id="CHEBI:58286"/>
        <dbReference type="ChEBI" id="CHEBI:58319"/>
        <dbReference type="EC" id="7.2.1.4"/>
    </reaction>
</comment>
<organism evidence="20 21">
    <name type="scientific">Methanolapillus ohkumae</name>
    <dbReference type="NCBI Taxonomy" id="3028298"/>
    <lineage>
        <taxon>Archaea</taxon>
        <taxon>Methanobacteriati</taxon>
        <taxon>Methanobacteriota</taxon>
        <taxon>Stenosarchaea group</taxon>
        <taxon>Methanomicrobia</taxon>
        <taxon>Methanosarcinales</taxon>
        <taxon>Methanosarcinaceae</taxon>
        <taxon>Methanolapillus</taxon>
    </lineage>
</organism>
<evidence type="ECO:0000256" key="5">
    <source>
        <dbReference type="ARBA" id="ARBA00011616"/>
    </source>
</evidence>
<dbReference type="EMBL" id="CP131061">
    <property type="protein sequence ID" value="WNY27732.1"/>
    <property type="molecule type" value="Genomic_DNA"/>
</dbReference>
<dbReference type="GO" id="GO:0005886">
    <property type="term" value="C:plasma membrane"/>
    <property type="evidence" value="ECO:0007669"/>
    <property type="project" value="UniProtKB-SubCell"/>
</dbReference>
<evidence type="ECO:0000256" key="14">
    <source>
        <dbReference type="ARBA" id="ARBA00022994"/>
    </source>
</evidence>
<comment type="similarity">
    <text evidence="4 19">Belongs to the MtrC family.</text>
</comment>
<name>A0AA96V6P8_9EURY</name>
<evidence type="ECO:0000256" key="18">
    <source>
        <dbReference type="ARBA" id="ARBA00044970"/>
    </source>
</evidence>
<evidence type="ECO:0000256" key="2">
    <source>
        <dbReference type="ARBA" id="ARBA00004651"/>
    </source>
</evidence>
<feature type="transmembrane region" description="Helical" evidence="19">
    <location>
        <begin position="194"/>
        <end position="214"/>
    </location>
</feature>
<dbReference type="InterPro" id="IPR005865">
    <property type="entry name" value="THM_MeTrfase_su_C"/>
</dbReference>
<evidence type="ECO:0000256" key="3">
    <source>
        <dbReference type="ARBA" id="ARBA00004839"/>
    </source>
</evidence>
<comment type="function">
    <text evidence="1 19">Part of a complex that catalyzes the formation of methyl-coenzyme M and tetrahydromethanopterin from coenzyme M and methyl-tetrahydromethanopterin. This is an energy-conserving, sodium-ion translocating step.</text>
</comment>
<evidence type="ECO:0000256" key="13">
    <source>
        <dbReference type="ARBA" id="ARBA00022989"/>
    </source>
</evidence>
<dbReference type="GO" id="GO:0019386">
    <property type="term" value="P:methanogenesis, from carbon dioxide"/>
    <property type="evidence" value="ECO:0007669"/>
    <property type="project" value="UniProtKB-UniRule"/>
</dbReference>
<keyword evidence="10 19" id="KW-0808">Transferase</keyword>
<sequence>MVLMSFGTVQTVQVAPSEKDSKKTKKIPPKKISSQKTVALLGILGAFAGIILPAVLPRIILEITGGNTYIPPVAFSFLAGIGMVCALVWAAGAVRRVAKYGLGTGVPSIGMYGAGMSMIIALFALSLHTLWGAVIGFVLAAVTGWTGGWLVNHVIGMKIPAMETRMAEITAGSMLAFYASFILIFGSAETIDMLNYLTGGIIALGFIGCALVIFHSYNAGLGPDEMPDRTRMLTILDGFMLMLVFGIVSFMSKSLTGPLVTIFMSIVFIGMSYHQYWAYVKRDAYSIKEAGLLPAEEEL</sequence>
<accession>A0AA96V6P8</accession>
<evidence type="ECO:0000313" key="21">
    <source>
        <dbReference type="Proteomes" id="UP001304970"/>
    </source>
</evidence>
<evidence type="ECO:0000256" key="12">
    <source>
        <dbReference type="ARBA" id="ARBA00022967"/>
    </source>
</evidence>
<evidence type="ECO:0000256" key="15">
    <source>
        <dbReference type="ARBA" id="ARBA00023136"/>
    </source>
</evidence>
<evidence type="ECO:0000256" key="7">
    <source>
        <dbReference type="ARBA" id="ARBA00022475"/>
    </source>
</evidence>
<gene>
    <name evidence="19" type="primary">mtrC</name>
    <name evidence="20" type="ORF">MsAm2_15380</name>
</gene>
<dbReference type="GO" id="GO:0006730">
    <property type="term" value="P:one-carbon metabolic process"/>
    <property type="evidence" value="ECO:0007669"/>
    <property type="project" value="UniProtKB-UniRule"/>
</dbReference>
<keyword evidence="11 19" id="KW-0812">Transmembrane</keyword>
<evidence type="ECO:0000256" key="9">
    <source>
        <dbReference type="ARBA" id="ARBA00022603"/>
    </source>
</evidence>
<dbReference type="GO" id="GO:0030269">
    <property type="term" value="F:tetrahydromethanopterin S-methyltransferase activity"/>
    <property type="evidence" value="ECO:0007669"/>
    <property type="project" value="UniProtKB-UniRule"/>
</dbReference>
<keyword evidence="21" id="KW-1185">Reference proteome</keyword>
<comment type="pathway">
    <text evidence="3 19">One-carbon metabolism; methanogenesis from CO(2); methyl-coenzyme M from 5,10-methylene-5,6,7,8-tetrahydromethanopterin: step 2/2.</text>
</comment>
<keyword evidence="8 19" id="KW-0554">One-carbon metabolism</keyword>
<feature type="transmembrane region" description="Helical" evidence="19">
    <location>
        <begin position="235"/>
        <end position="252"/>
    </location>
</feature>
<feature type="transmembrane region" description="Helical" evidence="19">
    <location>
        <begin position="106"/>
        <end position="125"/>
    </location>
</feature>
<dbReference type="GeneID" id="89228960"/>
<evidence type="ECO:0000256" key="10">
    <source>
        <dbReference type="ARBA" id="ARBA00022679"/>
    </source>
</evidence>
<dbReference type="EC" id="7.2.1.4" evidence="18 19"/>
<dbReference type="RefSeq" id="WP_338097690.1">
    <property type="nucleotide sequence ID" value="NZ_CP131061.1"/>
</dbReference>
<feature type="transmembrane region" description="Helical" evidence="19">
    <location>
        <begin position="131"/>
        <end position="155"/>
    </location>
</feature>
<keyword evidence="12 19" id="KW-1278">Translocase</keyword>
<feature type="transmembrane region" description="Helical" evidence="19">
    <location>
        <begin position="167"/>
        <end position="188"/>
    </location>
</feature>
<evidence type="ECO:0000256" key="11">
    <source>
        <dbReference type="ARBA" id="ARBA00022692"/>
    </source>
</evidence>
<dbReference type="AlphaFoldDB" id="A0AA96V6P8"/>
<dbReference type="HAMAP" id="MF_01096">
    <property type="entry name" value="MtrC"/>
    <property type="match status" value="1"/>
</dbReference>
<comment type="subcellular location">
    <subcellularLocation>
        <location evidence="2 19">Cell membrane</location>
        <topology evidence="2 19">Multi-pass membrane protein</topology>
    </subcellularLocation>
</comment>
<protein>
    <recommendedName>
        <fullName evidence="6 19">Tetrahydromethanopterin S-methyltransferase subunit C</fullName>
        <ecNumber evidence="18 19">7.2.1.4</ecNumber>
    </recommendedName>
    <alternativeName>
        <fullName evidence="16 19">N5-methyltetrahydromethanopterin--coenzyme M methyltransferase subunit C</fullName>
    </alternativeName>
</protein>
<keyword evidence="13 19" id="KW-1133">Transmembrane helix</keyword>
<dbReference type="GO" id="GO:0032259">
    <property type="term" value="P:methylation"/>
    <property type="evidence" value="ECO:0007669"/>
    <property type="project" value="UniProtKB-KW"/>
</dbReference>
<proteinExistence type="inferred from homology"/>
<evidence type="ECO:0000256" key="16">
    <source>
        <dbReference type="ARBA" id="ARBA00029817"/>
    </source>
</evidence>
<evidence type="ECO:0000256" key="6">
    <source>
        <dbReference type="ARBA" id="ARBA00015131"/>
    </source>
</evidence>
<evidence type="ECO:0000256" key="8">
    <source>
        <dbReference type="ARBA" id="ARBA00022563"/>
    </source>
</evidence>
<keyword evidence="15 19" id="KW-0472">Membrane</keyword>
<dbReference type="PIRSF" id="PIRSF006530">
    <property type="entry name" value="MtrC"/>
    <property type="match status" value="1"/>
</dbReference>
<feature type="transmembrane region" description="Helical" evidence="19">
    <location>
        <begin position="73"/>
        <end position="94"/>
    </location>
</feature>
<evidence type="ECO:0000256" key="4">
    <source>
        <dbReference type="ARBA" id="ARBA00007607"/>
    </source>
</evidence>
<reference evidence="20 21" key="1">
    <citation type="submission" date="2023-07" db="EMBL/GenBank/DDBJ databases">
        <title>Closed genome sequence of Methanosarcinaceae archaeon Am2.</title>
        <authorList>
            <person name="Poehlein A."/>
            <person name="Protasov E."/>
            <person name="Platt K."/>
            <person name="Reeh H."/>
            <person name="Daniel R."/>
            <person name="Brune A."/>
        </authorList>
    </citation>
    <scope>NUCLEOTIDE SEQUENCE [LARGE SCALE GENOMIC DNA]</scope>
    <source>
        <strain evidence="20 21">Am2</strain>
    </source>
</reference>
<evidence type="ECO:0000256" key="1">
    <source>
        <dbReference type="ARBA" id="ARBA00002533"/>
    </source>
</evidence>